<dbReference type="Proteomes" id="UP000195897">
    <property type="component" value="Unassembled WGS sequence"/>
</dbReference>
<dbReference type="SUPFAM" id="SSF53187">
    <property type="entry name" value="Zn-dependent exopeptidases"/>
    <property type="match status" value="1"/>
</dbReference>
<dbReference type="InterPro" id="IPR011650">
    <property type="entry name" value="Peptidase_M20_dimer"/>
</dbReference>
<dbReference type="EMBL" id="NFKK01000002">
    <property type="protein sequence ID" value="OUP54116.1"/>
    <property type="molecule type" value="Genomic_DNA"/>
</dbReference>
<dbReference type="GO" id="GO:0006508">
    <property type="term" value="P:proteolysis"/>
    <property type="evidence" value="ECO:0007669"/>
    <property type="project" value="UniProtKB-KW"/>
</dbReference>
<evidence type="ECO:0000259" key="9">
    <source>
        <dbReference type="Pfam" id="PF07687"/>
    </source>
</evidence>
<dbReference type="InterPro" id="IPR010964">
    <property type="entry name" value="M20A_pepV-rel"/>
</dbReference>
<dbReference type="NCBIfam" id="TIGR01887">
    <property type="entry name" value="dipeptidaselike"/>
    <property type="match status" value="1"/>
</dbReference>
<protein>
    <recommendedName>
        <fullName evidence="9">Peptidase M20 dimerisation domain-containing protein</fullName>
    </recommendedName>
</protein>
<dbReference type="GO" id="GO:0008270">
    <property type="term" value="F:zinc ion binding"/>
    <property type="evidence" value="ECO:0007669"/>
    <property type="project" value="InterPro"/>
</dbReference>
<evidence type="ECO:0000256" key="4">
    <source>
        <dbReference type="ARBA" id="ARBA00022723"/>
    </source>
</evidence>
<evidence type="ECO:0000256" key="6">
    <source>
        <dbReference type="ARBA" id="ARBA00022833"/>
    </source>
</evidence>
<dbReference type="Gene3D" id="3.40.630.10">
    <property type="entry name" value="Zn peptidases"/>
    <property type="match status" value="1"/>
</dbReference>
<feature type="domain" description="Peptidase M20 dimerisation" evidence="9">
    <location>
        <begin position="251"/>
        <end position="358"/>
    </location>
</feature>
<name>A0A1Y4LBL3_9FIRM</name>
<dbReference type="PANTHER" id="PTHR43808:SF31">
    <property type="entry name" value="N-ACETYL-L-CITRULLINE DEACETYLASE"/>
    <property type="match status" value="1"/>
</dbReference>
<evidence type="ECO:0000256" key="3">
    <source>
        <dbReference type="ARBA" id="ARBA00022670"/>
    </source>
</evidence>
<evidence type="ECO:0000256" key="2">
    <source>
        <dbReference type="ARBA" id="ARBA00006247"/>
    </source>
</evidence>
<proteinExistence type="inferred from homology"/>
<keyword evidence="8" id="KW-0482">Metalloprotease</keyword>
<gene>
    <name evidence="10" type="ORF">B5F17_02590</name>
</gene>
<dbReference type="GO" id="GO:0008237">
    <property type="term" value="F:metallopeptidase activity"/>
    <property type="evidence" value="ECO:0007669"/>
    <property type="project" value="UniProtKB-KW"/>
</dbReference>
<dbReference type="InterPro" id="IPR050072">
    <property type="entry name" value="Peptidase_M20A"/>
</dbReference>
<keyword evidence="5" id="KW-0378">Hydrolase</keyword>
<evidence type="ECO:0000256" key="5">
    <source>
        <dbReference type="ARBA" id="ARBA00022801"/>
    </source>
</evidence>
<evidence type="ECO:0000256" key="8">
    <source>
        <dbReference type="ARBA" id="ARBA00023049"/>
    </source>
</evidence>
<evidence type="ECO:0000313" key="10">
    <source>
        <dbReference type="EMBL" id="OUP54116.1"/>
    </source>
</evidence>
<dbReference type="RefSeq" id="WP_087370458.1">
    <property type="nucleotide sequence ID" value="NZ_NFKK01000002.1"/>
</dbReference>
<keyword evidence="7" id="KW-0224">Dipeptidase</keyword>
<dbReference type="InterPro" id="IPR002933">
    <property type="entry name" value="Peptidase_M20"/>
</dbReference>
<comment type="cofactor">
    <cofactor evidence="1">
        <name>Zn(2+)</name>
        <dbReference type="ChEBI" id="CHEBI:29105"/>
    </cofactor>
</comment>
<keyword evidence="4" id="KW-0479">Metal-binding</keyword>
<dbReference type="GO" id="GO:0016805">
    <property type="term" value="F:dipeptidase activity"/>
    <property type="evidence" value="ECO:0007669"/>
    <property type="project" value="UniProtKB-KW"/>
</dbReference>
<dbReference type="Pfam" id="PF01546">
    <property type="entry name" value="Peptidase_M20"/>
    <property type="match status" value="1"/>
</dbReference>
<organism evidence="10 11">
    <name type="scientific">Butyricicoccus pullicaecorum</name>
    <dbReference type="NCBI Taxonomy" id="501571"/>
    <lineage>
        <taxon>Bacteria</taxon>
        <taxon>Bacillati</taxon>
        <taxon>Bacillota</taxon>
        <taxon>Clostridia</taxon>
        <taxon>Eubacteriales</taxon>
        <taxon>Butyricicoccaceae</taxon>
        <taxon>Butyricicoccus</taxon>
    </lineage>
</organism>
<comment type="caution">
    <text evidence="10">The sequence shown here is derived from an EMBL/GenBank/DDBJ whole genome shotgun (WGS) entry which is preliminary data.</text>
</comment>
<dbReference type="InterPro" id="IPR036264">
    <property type="entry name" value="Bact_exopeptidase_dim_dom"/>
</dbReference>
<evidence type="ECO:0000256" key="7">
    <source>
        <dbReference type="ARBA" id="ARBA00022997"/>
    </source>
</evidence>
<dbReference type="Gene3D" id="3.30.70.360">
    <property type="match status" value="2"/>
</dbReference>
<dbReference type="GO" id="GO:0006526">
    <property type="term" value="P:L-arginine biosynthetic process"/>
    <property type="evidence" value="ECO:0007669"/>
    <property type="project" value="TreeGrafter"/>
</dbReference>
<dbReference type="PANTHER" id="PTHR43808">
    <property type="entry name" value="ACETYLORNITHINE DEACETYLASE"/>
    <property type="match status" value="1"/>
</dbReference>
<evidence type="ECO:0000256" key="1">
    <source>
        <dbReference type="ARBA" id="ARBA00001947"/>
    </source>
</evidence>
<keyword evidence="6" id="KW-0862">Zinc</keyword>
<dbReference type="SUPFAM" id="SSF55031">
    <property type="entry name" value="Bacterial exopeptidase dimerisation domain"/>
    <property type="match status" value="1"/>
</dbReference>
<dbReference type="AlphaFoldDB" id="A0A1Y4LBL3"/>
<accession>A0A1Y4LBL3</accession>
<sequence>MERFVDQHLSEMIAQLSNLVSLESVYDPQDSQHPPFGKGVSDALQAVLDLSRSFDMQVRNVDGYAGEITVGTGSRMIGILCHIDVVPAGAGWNTEPFALTERDGRLYGRGSSDDKGPLISALYAMRYLQESGQIPDDCCLRLIVGANEEESWQCIRHYLAHTTDLPSVSIVPDGNFPLIFCEKGLLDFDLHSEFVPNHRAPIQLAALSGGTSRNMIPDAAQCVLLCSDEATATDCQTKLDGVEVVRDGLQLTVCAQGKSAHCMTPEKGISAITRLMEALCALKTDFSHAELAQAMVQAGDYTGSKLGLDMQDEVSGALTLNLGVISMDTSGAVHIQADIRYPASASQETVQKQVRSALTGFGYTEVDHLPPVYFEPNDPLVRTLLDAYQQVTGDRDSQPLAIGGATYARALPCAVAFGPLFPWEEELAHEPNEFLSIDSLRSMTQIYICALRKLMEM</sequence>
<keyword evidence="3" id="KW-0645">Protease</keyword>
<comment type="similarity">
    <text evidence="2">Belongs to the peptidase M20A family.</text>
</comment>
<dbReference type="GO" id="GO:0008777">
    <property type="term" value="F:acetylornithine deacetylase activity"/>
    <property type="evidence" value="ECO:0007669"/>
    <property type="project" value="TreeGrafter"/>
</dbReference>
<reference evidence="11" key="1">
    <citation type="submission" date="2017-04" db="EMBL/GenBank/DDBJ databases">
        <title>Function of individual gut microbiota members based on whole genome sequencing of pure cultures obtained from chicken caecum.</title>
        <authorList>
            <person name="Medvecky M."/>
            <person name="Cejkova D."/>
            <person name="Polansky O."/>
            <person name="Karasova D."/>
            <person name="Kubasova T."/>
            <person name="Cizek A."/>
            <person name="Rychlik I."/>
        </authorList>
    </citation>
    <scope>NUCLEOTIDE SEQUENCE [LARGE SCALE GENOMIC DNA]</scope>
    <source>
        <strain evidence="11">An180</strain>
    </source>
</reference>
<evidence type="ECO:0000313" key="11">
    <source>
        <dbReference type="Proteomes" id="UP000195897"/>
    </source>
</evidence>
<dbReference type="Pfam" id="PF07687">
    <property type="entry name" value="M20_dimer"/>
    <property type="match status" value="1"/>
</dbReference>